<name>A0A4Y7Q431_9AGAM</name>
<dbReference type="STRING" id="50990.A0A4Y7Q431"/>
<evidence type="ECO:0008006" key="4">
    <source>
        <dbReference type="Google" id="ProtNLM"/>
    </source>
</evidence>
<dbReference type="PANTHER" id="PTHR40375:SF2">
    <property type="entry name" value="SPORULATION-SPECIFIC PROTEIN 22"/>
    <property type="match status" value="1"/>
</dbReference>
<proteinExistence type="predicted"/>
<evidence type="ECO:0000256" key="1">
    <source>
        <dbReference type="ARBA" id="ARBA00023254"/>
    </source>
</evidence>
<evidence type="ECO:0000313" key="2">
    <source>
        <dbReference type="EMBL" id="TDL22344.1"/>
    </source>
</evidence>
<dbReference type="Pfam" id="PF08631">
    <property type="entry name" value="SPO22"/>
    <property type="match status" value="1"/>
</dbReference>
<gene>
    <name evidence="2" type="ORF">BD410DRAFT_821261</name>
</gene>
<organism evidence="2 3">
    <name type="scientific">Rickenella mellea</name>
    <dbReference type="NCBI Taxonomy" id="50990"/>
    <lineage>
        <taxon>Eukaryota</taxon>
        <taxon>Fungi</taxon>
        <taxon>Dikarya</taxon>
        <taxon>Basidiomycota</taxon>
        <taxon>Agaricomycotina</taxon>
        <taxon>Agaricomycetes</taxon>
        <taxon>Hymenochaetales</taxon>
        <taxon>Rickenellaceae</taxon>
        <taxon>Rickenella</taxon>
    </lineage>
</organism>
<keyword evidence="1" id="KW-0469">Meiosis</keyword>
<protein>
    <recommendedName>
        <fullName evidence="4">Protein ZIP4 homolog</fullName>
    </recommendedName>
</protein>
<dbReference type="EMBL" id="ML170175">
    <property type="protein sequence ID" value="TDL22344.1"/>
    <property type="molecule type" value="Genomic_DNA"/>
</dbReference>
<evidence type="ECO:0000313" key="3">
    <source>
        <dbReference type="Proteomes" id="UP000294933"/>
    </source>
</evidence>
<dbReference type="InterPro" id="IPR013940">
    <property type="entry name" value="Spo22/ZIP4/TEX11"/>
</dbReference>
<dbReference type="PANTHER" id="PTHR40375">
    <property type="entry name" value="SPORULATION-SPECIFIC PROTEIN 22"/>
    <property type="match status" value="1"/>
</dbReference>
<dbReference type="VEuPathDB" id="FungiDB:BD410DRAFT_821261"/>
<dbReference type="Proteomes" id="UP000294933">
    <property type="component" value="Unassembled WGS sequence"/>
</dbReference>
<keyword evidence="3" id="KW-1185">Reference proteome</keyword>
<dbReference type="OrthoDB" id="65716at2759"/>
<dbReference type="GO" id="GO:0090173">
    <property type="term" value="P:regulation of synaptonemal complex assembly"/>
    <property type="evidence" value="ECO:0007669"/>
    <property type="project" value="InterPro"/>
</dbReference>
<reference evidence="2 3" key="1">
    <citation type="submission" date="2018-06" db="EMBL/GenBank/DDBJ databases">
        <title>A transcriptomic atlas of mushroom development highlights an independent origin of complex multicellularity.</title>
        <authorList>
            <consortium name="DOE Joint Genome Institute"/>
            <person name="Krizsan K."/>
            <person name="Almasi E."/>
            <person name="Merenyi Z."/>
            <person name="Sahu N."/>
            <person name="Viragh M."/>
            <person name="Koszo T."/>
            <person name="Mondo S."/>
            <person name="Kiss B."/>
            <person name="Balint B."/>
            <person name="Kues U."/>
            <person name="Barry K."/>
            <person name="Hegedus J.C."/>
            <person name="Henrissat B."/>
            <person name="Johnson J."/>
            <person name="Lipzen A."/>
            <person name="Ohm R."/>
            <person name="Nagy I."/>
            <person name="Pangilinan J."/>
            <person name="Yan J."/>
            <person name="Xiong Y."/>
            <person name="Grigoriev I.V."/>
            <person name="Hibbett D.S."/>
            <person name="Nagy L.G."/>
        </authorList>
    </citation>
    <scope>NUCLEOTIDE SEQUENCE [LARGE SCALE GENOMIC DNA]</scope>
    <source>
        <strain evidence="2 3">SZMC22713</strain>
    </source>
</reference>
<sequence>MSPHKRKTSSAPAPADLQAAFDDINDIIINIKPKLTDTRKAARSSLIEDLNHLAVLAQKFTEQRPRSNRTWIELGDALDREGVHLWNTSGLIRQGSDGDDRKLFAALRLAGFRLIEAGLEQKPSVETVIHVLQLASKAGAILSETGSNNVAASVLGCAAKFEELLRSSDGDEEGIHDQAKARAIILYYCCRMQAAYKEGNDAIAQFMLQKITESDENRLSLVSIHDREMLASKILEIGKAIMKNPSRPSVDTDGGVDAKKAFDAVKWIQKAFYLVEKMEDTATPGTSELKRTILRSLARAYFLSSAVDAENLIRAETTLQELIASINNSSDSAKPEHQELRWMRLAVLKRQKASDAALLEAFESIVDHTAFTEAGITDVLQELRTLTQQHALVANVLRRCLQRALDGATKYGGEVIERLLLSVFFHSAKDQNHNSAMENIEAACNSITKAEFELEKIASTACLTILWQFGDRHYQAKKWSQAADWFLAGTHSVFRSIAQSSEAKCLRKAALCYIEQREYARASNIIRRCPGDQATTCYVIFLTAAYQGLEDEAVRAIEDMVKASDFDRKMLLLATQLSHEADMKTLLLACLETLLRTLKLQSAPDTENEAVILIRCIIRLVLGLLKQPATDQTSLVDALIRHYHTAAELVKAALKGKGAAMIVKDVSWLWRTAYNTAVQGCSNWEHAEEQVADLFDAAYDLLDAHASIAVTNVGGEVYLHMVYASFAAVSGRVFAFRRSSGVGEDRDRRQMRILEDIQRTKTAIAAARKNQLAGEPDSDDFESFLHIVRVFQAELACQRRDWERVLVTINDIEPGGYTLKTFEAIADLVWVEEDCPVAVLYSVLEAILHAALDRGSLSVEKFSRWLRAICTILLSRNSQADRTKAISYVEQALNVLEDHHASESGPEVCWKEYCLPFVYALSPRRSPLCQTRITLSTNVSGFSARRTTRESSVSLLPIWTKQNVGSNRPLSFVALSPMARASPKRYRVPTGIS</sequence>
<dbReference type="AlphaFoldDB" id="A0A4Y7Q431"/>
<accession>A0A4Y7Q431</accession>
<dbReference type="GO" id="GO:0051321">
    <property type="term" value="P:meiotic cell cycle"/>
    <property type="evidence" value="ECO:0007669"/>
    <property type="project" value="UniProtKB-KW"/>
</dbReference>
<dbReference type="InterPro" id="IPR039057">
    <property type="entry name" value="Spo22/ZIP4"/>
</dbReference>